<evidence type="ECO:0000313" key="4">
    <source>
        <dbReference type="EMBL" id="SEO82960.1"/>
    </source>
</evidence>
<keyword evidence="1" id="KW-0677">Repeat</keyword>
<name>A0A1H8SW26_9RHOB</name>
<protein>
    <submittedName>
        <fullName evidence="4">Flp pilus assembly protein TadD, contains TPR repeats</fullName>
    </submittedName>
</protein>
<organism evidence="4 5">
    <name type="scientific">Salinihabitans flavidus</name>
    <dbReference type="NCBI Taxonomy" id="569882"/>
    <lineage>
        <taxon>Bacteria</taxon>
        <taxon>Pseudomonadati</taxon>
        <taxon>Pseudomonadota</taxon>
        <taxon>Alphaproteobacteria</taxon>
        <taxon>Rhodobacterales</taxon>
        <taxon>Roseobacteraceae</taxon>
        <taxon>Salinihabitans</taxon>
    </lineage>
</organism>
<reference evidence="4 5" key="1">
    <citation type="submission" date="2016-10" db="EMBL/GenBank/DDBJ databases">
        <authorList>
            <person name="de Groot N.N."/>
        </authorList>
    </citation>
    <scope>NUCLEOTIDE SEQUENCE [LARGE SCALE GENOMIC DNA]</scope>
    <source>
        <strain evidence="4 5">DSM 27842</strain>
    </source>
</reference>
<accession>A0A1H8SW26</accession>
<dbReference type="STRING" id="569882.SAMN04490248_11377"/>
<dbReference type="Proteomes" id="UP000198893">
    <property type="component" value="Unassembled WGS sequence"/>
</dbReference>
<feature type="repeat" description="TPR" evidence="3">
    <location>
        <begin position="402"/>
        <end position="435"/>
    </location>
</feature>
<dbReference type="Gene3D" id="1.25.40.10">
    <property type="entry name" value="Tetratricopeptide repeat domain"/>
    <property type="match status" value="2"/>
</dbReference>
<gene>
    <name evidence="4" type="ORF">SAMN04490248_11377</name>
</gene>
<dbReference type="PROSITE" id="PS50005">
    <property type="entry name" value="TPR"/>
    <property type="match status" value="2"/>
</dbReference>
<dbReference type="SMART" id="SM00028">
    <property type="entry name" value="TPR"/>
    <property type="match status" value="6"/>
</dbReference>
<proteinExistence type="predicted"/>
<evidence type="ECO:0000256" key="1">
    <source>
        <dbReference type="ARBA" id="ARBA00022737"/>
    </source>
</evidence>
<keyword evidence="2 3" id="KW-0802">TPR repeat</keyword>
<dbReference type="Pfam" id="PF07719">
    <property type="entry name" value="TPR_2"/>
    <property type="match status" value="1"/>
</dbReference>
<dbReference type="PANTHER" id="PTHR12558:SF13">
    <property type="entry name" value="CELL DIVISION CYCLE PROTEIN 27 HOMOLOG"/>
    <property type="match status" value="1"/>
</dbReference>
<dbReference type="EMBL" id="FODS01000013">
    <property type="protein sequence ID" value="SEO82960.1"/>
    <property type="molecule type" value="Genomic_DNA"/>
</dbReference>
<dbReference type="InterPro" id="IPR011990">
    <property type="entry name" value="TPR-like_helical_dom_sf"/>
</dbReference>
<feature type="repeat" description="TPR" evidence="3">
    <location>
        <begin position="440"/>
        <end position="473"/>
    </location>
</feature>
<dbReference type="Pfam" id="PF13432">
    <property type="entry name" value="TPR_16"/>
    <property type="match status" value="3"/>
</dbReference>
<dbReference type="SUPFAM" id="SSF48452">
    <property type="entry name" value="TPR-like"/>
    <property type="match status" value="3"/>
</dbReference>
<dbReference type="OrthoDB" id="9766710at2"/>
<dbReference type="PANTHER" id="PTHR12558">
    <property type="entry name" value="CELL DIVISION CYCLE 16,23,27"/>
    <property type="match status" value="1"/>
</dbReference>
<evidence type="ECO:0000256" key="3">
    <source>
        <dbReference type="PROSITE-ProRule" id="PRU00339"/>
    </source>
</evidence>
<dbReference type="AlphaFoldDB" id="A0A1H8SW26"/>
<dbReference type="InterPro" id="IPR019734">
    <property type="entry name" value="TPR_rpt"/>
</dbReference>
<dbReference type="InterPro" id="IPR013105">
    <property type="entry name" value="TPR_2"/>
</dbReference>
<evidence type="ECO:0000313" key="5">
    <source>
        <dbReference type="Proteomes" id="UP000198893"/>
    </source>
</evidence>
<sequence length="612" mass="67167">MSGFVSVNYWLGAAFRCRPALQGTSRGSSVRFKSPVTEIRVPVRSPLNFALFAVALCLGTVPVAPLAQGLAGPYLAGRQAVIASDYRAAAEYYTRALARDPSNPILLDNALLSHMSLGQFEKAVPIARKMESDELDSQIAHMAVTASLIAEGDYDAVLARMKPEFGTGPLVDGLVAAWAQIGSGNMSGALEAFDEVAEQRGLAGFAAYHKALALASVGDFEGAEEIYASDQAGAIQMTRRGAMARFEVLSQLDRNEDAVAMLDDTFGGGLDPALRDMRERLVAGEMLPFTHVRSARDGMAEVFYSVAGALQAEAEPNYTLVYTRVAEYLRPDHVDALLLSANLLEQLERHELATAAYRRVPADHPAFHAAELGRAEALRRSDRPDAAVEVLEQLARTHGDIPTVHSSLGDLMRQEKDFAAAVAAYDRALEKSDEEDNNRWFIFYARGISHERLDQWEQAEADFRAALELNPGQPLVLNYLGYSMVEKQIKLDEALAMIEEAVAARPDSGFIVDSLGWVLYRLGRYPEAVGHMEHAAELLPTDPVVNDHLGDVYWAVGRKLEAEFQWRRALSFVDEDSAEEAKPDRIRRKLEVGLDRVLEEEGEPPLLLVNGN</sequence>
<evidence type="ECO:0000256" key="2">
    <source>
        <dbReference type="ARBA" id="ARBA00022803"/>
    </source>
</evidence>
<keyword evidence="5" id="KW-1185">Reference proteome</keyword>